<keyword evidence="3 6" id="KW-1133">Transmembrane helix</keyword>
<keyword evidence="4 6" id="KW-0472">Membrane</keyword>
<comment type="subcellular location">
    <subcellularLocation>
        <location evidence="1">Membrane</location>
        <topology evidence="1">Multi-pass membrane protein</topology>
    </subcellularLocation>
</comment>
<dbReference type="EMBL" id="SMKP01000034">
    <property type="protein sequence ID" value="TDD21532.1"/>
    <property type="molecule type" value="Genomic_DNA"/>
</dbReference>
<dbReference type="Proteomes" id="UP000294543">
    <property type="component" value="Unassembled WGS sequence"/>
</dbReference>
<feature type="domain" description="SLC26A/SulP transporter" evidence="7">
    <location>
        <begin position="11"/>
        <end position="55"/>
    </location>
</feature>
<evidence type="ECO:0000259" key="7">
    <source>
        <dbReference type="Pfam" id="PF00916"/>
    </source>
</evidence>
<evidence type="ECO:0000256" key="4">
    <source>
        <dbReference type="ARBA" id="ARBA00023136"/>
    </source>
</evidence>
<dbReference type="InterPro" id="IPR001902">
    <property type="entry name" value="SLC26A/SulP_fam"/>
</dbReference>
<dbReference type="OrthoDB" id="9769739at2"/>
<reference evidence="8 9" key="1">
    <citation type="submission" date="2019-03" db="EMBL/GenBank/DDBJ databases">
        <title>Draft genome sequences of novel Actinobacteria.</title>
        <authorList>
            <person name="Sahin N."/>
            <person name="Ay H."/>
            <person name="Saygin H."/>
        </authorList>
    </citation>
    <scope>NUCLEOTIDE SEQUENCE [LARGE SCALE GENOMIC DNA]</scope>
    <source>
        <strain evidence="8 9">KC712</strain>
    </source>
</reference>
<name>A0A4R4WV80_9ACTN</name>
<evidence type="ECO:0000256" key="5">
    <source>
        <dbReference type="SAM" id="MobiDB-lite"/>
    </source>
</evidence>
<dbReference type="GO" id="GO:0016020">
    <property type="term" value="C:membrane"/>
    <property type="evidence" value="ECO:0007669"/>
    <property type="project" value="UniProtKB-SubCell"/>
</dbReference>
<dbReference type="AlphaFoldDB" id="A0A4R4WV80"/>
<protein>
    <submittedName>
        <fullName evidence="8">SulP family inorganic anion transporter</fullName>
    </submittedName>
</protein>
<evidence type="ECO:0000256" key="1">
    <source>
        <dbReference type="ARBA" id="ARBA00004141"/>
    </source>
</evidence>
<dbReference type="GO" id="GO:0055085">
    <property type="term" value="P:transmembrane transport"/>
    <property type="evidence" value="ECO:0007669"/>
    <property type="project" value="InterPro"/>
</dbReference>
<evidence type="ECO:0000256" key="3">
    <source>
        <dbReference type="ARBA" id="ARBA00022989"/>
    </source>
</evidence>
<evidence type="ECO:0000313" key="8">
    <source>
        <dbReference type="EMBL" id="TDD21532.1"/>
    </source>
</evidence>
<dbReference type="InterPro" id="IPR011547">
    <property type="entry name" value="SLC26A/SulP_dom"/>
</dbReference>
<dbReference type="Pfam" id="PF00916">
    <property type="entry name" value="Sulfate_transp"/>
    <property type="match status" value="1"/>
</dbReference>
<feature type="transmembrane region" description="Helical" evidence="6">
    <location>
        <begin position="12"/>
        <end position="33"/>
    </location>
</feature>
<gene>
    <name evidence="8" type="ORF">E1294_14675</name>
</gene>
<comment type="caution">
    <text evidence="8">The sequence shown here is derived from an EMBL/GenBank/DDBJ whole genome shotgun (WGS) entry which is preliminary data.</text>
</comment>
<sequence>MRGVQRADLGKEIIAGVTLAAVAIPLSIGYAQIAGLPPVVGRYTAILPMLVFALFRARAGRLIAGLTVEILTSQVKKILGVHTSAERFFRNGGRSSPSSPRHTCGASSSRPCWRPSHRSQIPSAVRTRFPGRQGGHLGVAVARWTHHPWGAGDRSADAPRMQNRRYADVTMSVVIRSHLP</sequence>
<accession>A0A4R4WV80</accession>
<proteinExistence type="predicted"/>
<keyword evidence="9" id="KW-1185">Reference proteome</keyword>
<feature type="compositionally biased region" description="Low complexity" evidence="5">
    <location>
        <begin position="90"/>
        <end position="101"/>
    </location>
</feature>
<feature type="region of interest" description="Disordered" evidence="5">
    <location>
        <begin position="89"/>
        <end position="119"/>
    </location>
</feature>
<evidence type="ECO:0000256" key="6">
    <source>
        <dbReference type="SAM" id="Phobius"/>
    </source>
</evidence>
<dbReference type="PANTHER" id="PTHR11814">
    <property type="entry name" value="SULFATE TRANSPORTER"/>
    <property type="match status" value="1"/>
</dbReference>
<keyword evidence="2 6" id="KW-0812">Transmembrane</keyword>
<feature type="transmembrane region" description="Helical" evidence="6">
    <location>
        <begin position="39"/>
        <end position="57"/>
    </location>
</feature>
<organism evidence="8 9">
    <name type="scientific">Nonomuraea diastatica</name>
    <dbReference type="NCBI Taxonomy" id="1848329"/>
    <lineage>
        <taxon>Bacteria</taxon>
        <taxon>Bacillati</taxon>
        <taxon>Actinomycetota</taxon>
        <taxon>Actinomycetes</taxon>
        <taxon>Streptosporangiales</taxon>
        <taxon>Streptosporangiaceae</taxon>
        <taxon>Nonomuraea</taxon>
    </lineage>
</organism>
<evidence type="ECO:0000256" key="2">
    <source>
        <dbReference type="ARBA" id="ARBA00022692"/>
    </source>
</evidence>
<evidence type="ECO:0000313" key="9">
    <source>
        <dbReference type="Proteomes" id="UP000294543"/>
    </source>
</evidence>